<dbReference type="PANTHER" id="PTHR46413">
    <property type="entry name" value="HEAVY METAL-ASSOCIATED ISOPRENYLATED PLANT PROTEIN 6"/>
    <property type="match status" value="1"/>
</dbReference>
<sequence>MGEKKNNKEGENKEDKKKDETNKNQDKKGDGVKKEDIKTPTVLKVEMHCDGCAKKVIRSVKRIEGVEGVMADSSTSKVTVFGKIDPLKLREKVELKTKKKVELISPIPKKDKDAGEADKKPEEKPDKKKEPQVTTATFKTRLHCEGCTQKIHKSISKIKGVEAVTIDKLQDLVTVKGTMDVKDLPSYLQKKHKRTVEFLLPKSEDKKEGDKKDKADGKEKKASGGDENKENGAKPEESMANRMDYYGPGYGNGYGYGHGYRVDPPPQMFSDENPNACSIM</sequence>
<comment type="caution">
    <text evidence="3">The sequence shown here is derived from an EMBL/GenBank/DDBJ whole genome shotgun (WGS) entry which is preliminary data.</text>
</comment>
<dbReference type="PROSITE" id="PS50846">
    <property type="entry name" value="HMA_2"/>
    <property type="match status" value="2"/>
</dbReference>
<feature type="region of interest" description="Disordered" evidence="1">
    <location>
        <begin position="198"/>
        <end position="244"/>
    </location>
</feature>
<dbReference type="Proteomes" id="UP000631114">
    <property type="component" value="Unassembled WGS sequence"/>
</dbReference>
<feature type="region of interest" description="Disordered" evidence="1">
    <location>
        <begin position="100"/>
        <end position="135"/>
    </location>
</feature>
<dbReference type="Gene3D" id="3.30.70.100">
    <property type="match status" value="2"/>
</dbReference>
<dbReference type="SUPFAM" id="SSF55008">
    <property type="entry name" value="HMA, heavy metal-associated domain"/>
    <property type="match status" value="2"/>
</dbReference>
<feature type="domain" description="HMA" evidence="2">
    <location>
        <begin position="133"/>
        <end position="196"/>
    </location>
</feature>
<feature type="compositionally biased region" description="Basic and acidic residues" evidence="1">
    <location>
        <begin position="100"/>
        <end position="131"/>
    </location>
</feature>
<dbReference type="InterPro" id="IPR044594">
    <property type="entry name" value="HIPP01/3/5/6"/>
</dbReference>
<dbReference type="InterPro" id="IPR006121">
    <property type="entry name" value="HMA_dom"/>
</dbReference>
<dbReference type="EMBL" id="JADFTS010000007">
    <property type="protein sequence ID" value="KAF9596175.1"/>
    <property type="molecule type" value="Genomic_DNA"/>
</dbReference>
<dbReference type="PANTHER" id="PTHR46413:SF1">
    <property type="entry name" value="HEAVY METAL-ASSOCIATED ISOPRENYLATED PLANT PROTEIN 6"/>
    <property type="match status" value="1"/>
</dbReference>
<gene>
    <name evidence="3" type="ORF">IFM89_007493</name>
</gene>
<keyword evidence="4" id="KW-1185">Reference proteome</keyword>
<dbReference type="CDD" id="cd00371">
    <property type="entry name" value="HMA"/>
    <property type="match status" value="2"/>
</dbReference>
<organism evidence="3 4">
    <name type="scientific">Coptis chinensis</name>
    <dbReference type="NCBI Taxonomy" id="261450"/>
    <lineage>
        <taxon>Eukaryota</taxon>
        <taxon>Viridiplantae</taxon>
        <taxon>Streptophyta</taxon>
        <taxon>Embryophyta</taxon>
        <taxon>Tracheophyta</taxon>
        <taxon>Spermatophyta</taxon>
        <taxon>Magnoliopsida</taxon>
        <taxon>Ranunculales</taxon>
        <taxon>Ranunculaceae</taxon>
        <taxon>Coptidoideae</taxon>
        <taxon>Coptis</taxon>
    </lineage>
</organism>
<evidence type="ECO:0000313" key="4">
    <source>
        <dbReference type="Proteomes" id="UP000631114"/>
    </source>
</evidence>
<evidence type="ECO:0000256" key="1">
    <source>
        <dbReference type="SAM" id="MobiDB-lite"/>
    </source>
</evidence>
<feature type="compositionally biased region" description="Basic and acidic residues" evidence="1">
    <location>
        <begin position="1"/>
        <end position="38"/>
    </location>
</feature>
<reference evidence="3 4" key="1">
    <citation type="submission" date="2020-10" db="EMBL/GenBank/DDBJ databases">
        <title>The Coptis chinensis genome and diversification of protoberbering-type alkaloids.</title>
        <authorList>
            <person name="Wang B."/>
            <person name="Shu S."/>
            <person name="Song C."/>
            <person name="Liu Y."/>
        </authorList>
    </citation>
    <scope>NUCLEOTIDE SEQUENCE [LARGE SCALE GENOMIC DNA]</scope>
    <source>
        <strain evidence="3">HL-2020</strain>
        <tissue evidence="3">Leaf</tissue>
    </source>
</reference>
<feature type="compositionally biased region" description="Basic and acidic residues" evidence="1">
    <location>
        <begin position="202"/>
        <end position="239"/>
    </location>
</feature>
<dbReference type="OrthoDB" id="689350at2759"/>
<dbReference type="AlphaFoldDB" id="A0A835HBT6"/>
<name>A0A835HBT6_9MAGN</name>
<evidence type="ECO:0000259" key="2">
    <source>
        <dbReference type="PROSITE" id="PS50846"/>
    </source>
</evidence>
<accession>A0A835HBT6</accession>
<feature type="region of interest" description="Disordered" evidence="1">
    <location>
        <begin position="1"/>
        <end position="40"/>
    </location>
</feature>
<dbReference type="InterPro" id="IPR036163">
    <property type="entry name" value="HMA_dom_sf"/>
</dbReference>
<dbReference type="Pfam" id="PF00403">
    <property type="entry name" value="HMA"/>
    <property type="match status" value="2"/>
</dbReference>
<dbReference type="GO" id="GO:0046872">
    <property type="term" value="F:metal ion binding"/>
    <property type="evidence" value="ECO:0007669"/>
    <property type="project" value="InterPro"/>
</dbReference>
<evidence type="ECO:0000313" key="3">
    <source>
        <dbReference type="EMBL" id="KAF9596175.1"/>
    </source>
</evidence>
<proteinExistence type="predicted"/>
<feature type="domain" description="HMA" evidence="2">
    <location>
        <begin position="38"/>
        <end position="101"/>
    </location>
</feature>
<protein>
    <recommendedName>
        <fullName evidence="2">HMA domain-containing protein</fullName>
    </recommendedName>
</protein>